<comment type="caution">
    <text evidence="2">The sequence shown here is derived from an EMBL/GenBank/DDBJ whole genome shotgun (WGS) entry which is preliminary data.</text>
</comment>
<name>A0A1F5EMZ4_9BACT</name>
<dbReference type="Proteomes" id="UP000176865">
    <property type="component" value="Unassembled WGS sequence"/>
</dbReference>
<feature type="compositionally biased region" description="Basic and acidic residues" evidence="1">
    <location>
        <begin position="27"/>
        <end position="39"/>
    </location>
</feature>
<evidence type="ECO:0000256" key="1">
    <source>
        <dbReference type="SAM" id="MobiDB-lite"/>
    </source>
</evidence>
<evidence type="ECO:0000313" key="3">
    <source>
        <dbReference type="Proteomes" id="UP000176865"/>
    </source>
</evidence>
<sequence length="61" mass="6442">MTKDKDVSYSNLQGVASGMLGSLLGVNDRHQATDTKTGEKGNWSDSKAGAKASLDNKSNKK</sequence>
<evidence type="ECO:0000313" key="2">
    <source>
        <dbReference type="EMBL" id="OGD68777.1"/>
    </source>
</evidence>
<accession>A0A1F5EMZ4</accession>
<organism evidence="2 3">
    <name type="scientific">Candidatus Campbellbacteria bacterium RIFCSPLOWO2_01_FULL_34_15</name>
    <dbReference type="NCBI Taxonomy" id="1797579"/>
    <lineage>
        <taxon>Bacteria</taxon>
        <taxon>Candidatus Campbelliibacteriota</taxon>
    </lineage>
</organism>
<gene>
    <name evidence="2" type="ORF">A2996_00965</name>
</gene>
<dbReference type="AlphaFoldDB" id="A0A1F5EMZ4"/>
<dbReference type="EMBL" id="MFAB01000016">
    <property type="protein sequence ID" value="OGD68777.1"/>
    <property type="molecule type" value="Genomic_DNA"/>
</dbReference>
<protein>
    <submittedName>
        <fullName evidence="2">Uncharacterized protein</fullName>
    </submittedName>
</protein>
<reference evidence="2 3" key="1">
    <citation type="journal article" date="2016" name="Nat. Commun.">
        <title>Thousands of microbial genomes shed light on interconnected biogeochemical processes in an aquifer system.</title>
        <authorList>
            <person name="Anantharaman K."/>
            <person name="Brown C.T."/>
            <person name="Hug L.A."/>
            <person name="Sharon I."/>
            <person name="Castelle C.J."/>
            <person name="Probst A.J."/>
            <person name="Thomas B.C."/>
            <person name="Singh A."/>
            <person name="Wilkins M.J."/>
            <person name="Karaoz U."/>
            <person name="Brodie E.L."/>
            <person name="Williams K.H."/>
            <person name="Hubbard S.S."/>
            <person name="Banfield J.F."/>
        </authorList>
    </citation>
    <scope>NUCLEOTIDE SEQUENCE [LARGE SCALE GENOMIC DNA]</scope>
</reference>
<feature type="region of interest" description="Disordered" evidence="1">
    <location>
        <begin position="27"/>
        <end position="61"/>
    </location>
</feature>
<proteinExistence type="predicted"/>